<dbReference type="PANTHER" id="PTHR43737:SF1">
    <property type="entry name" value="DUF1501 DOMAIN-CONTAINING PROTEIN"/>
    <property type="match status" value="1"/>
</dbReference>
<organism evidence="1 2">
    <name type="scientific">Gimesia chilikensis</name>
    <dbReference type="NCBI Taxonomy" id="2605989"/>
    <lineage>
        <taxon>Bacteria</taxon>
        <taxon>Pseudomonadati</taxon>
        <taxon>Planctomycetota</taxon>
        <taxon>Planctomycetia</taxon>
        <taxon>Planctomycetales</taxon>
        <taxon>Planctomycetaceae</taxon>
        <taxon>Gimesia</taxon>
    </lineage>
</organism>
<dbReference type="PANTHER" id="PTHR43737">
    <property type="entry name" value="BLL7424 PROTEIN"/>
    <property type="match status" value="1"/>
</dbReference>
<evidence type="ECO:0008006" key="3">
    <source>
        <dbReference type="Google" id="ProtNLM"/>
    </source>
</evidence>
<dbReference type="SUPFAM" id="SSF53649">
    <property type="entry name" value="Alkaline phosphatase-like"/>
    <property type="match status" value="1"/>
</dbReference>
<name>A0A517PQA1_9PLAN</name>
<gene>
    <name evidence="1" type="ORF">HG66A1_33400</name>
</gene>
<dbReference type="AlphaFoldDB" id="A0A517PQA1"/>
<sequence>MLRLEDQSIRLCDRMPRRSFMQIGGLAMGGMSLPQILKAQEQSGKRSSHKAVIMIFLAGGPPHQDMFDLKPDAPDEVRGEFKPIDTNVPGIQISELMPRVAGMMDKFSIIRSLVGAEGRHDSFECCTGHHFRSSQPQGGWPSLGSALSRVAGPVHPTVPPYIDLSHTMAHDPWNIKGPGYLGLTHAPFRPDGRVMENMTLNSINKGRLSERTRLLEDLDRFRRTSETGLTDGTYDGYTQQALDVLSSSRLVEALDLEREDPKVRARYGKDDPKVLSYKLDMGYQAIMSRFLLARRAVEAGARCVTCSFAHFDWHGNNFGHARKVVPLLDQGVAALVQDLHDRGMDKDVTVLVWGEFGRTPKINKNAGRDHWPRVHAALMAGGGMQTGQVIGSTNRLGEEAVDRPVHMQEVFATLYHNLGIDVASTTIEDNNGRPQYLIDQQTPIRELV</sequence>
<keyword evidence="2" id="KW-1185">Reference proteome</keyword>
<accession>A0A517PQA1</accession>
<proteinExistence type="predicted"/>
<evidence type="ECO:0000313" key="2">
    <source>
        <dbReference type="Proteomes" id="UP000320421"/>
    </source>
</evidence>
<dbReference type="EMBL" id="CP036266">
    <property type="protein sequence ID" value="QDT21538.1"/>
    <property type="molecule type" value="Genomic_DNA"/>
</dbReference>
<dbReference type="OrthoDB" id="244429at2"/>
<reference evidence="1 2" key="1">
    <citation type="submission" date="2019-02" db="EMBL/GenBank/DDBJ databases">
        <title>Deep-cultivation of Planctomycetes and their phenomic and genomic characterization uncovers novel biology.</title>
        <authorList>
            <person name="Wiegand S."/>
            <person name="Jogler M."/>
            <person name="Boedeker C."/>
            <person name="Pinto D."/>
            <person name="Vollmers J."/>
            <person name="Rivas-Marin E."/>
            <person name="Kohn T."/>
            <person name="Peeters S.H."/>
            <person name="Heuer A."/>
            <person name="Rast P."/>
            <person name="Oberbeckmann S."/>
            <person name="Bunk B."/>
            <person name="Jeske O."/>
            <person name="Meyerdierks A."/>
            <person name="Storesund J.E."/>
            <person name="Kallscheuer N."/>
            <person name="Luecker S."/>
            <person name="Lage O.M."/>
            <person name="Pohl T."/>
            <person name="Merkel B.J."/>
            <person name="Hornburger P."/>
            <person name="Mueller R.-W."/>
            <person name="Bruemmer F."/>
            <person name="Labrenz M."/>
            <person name="Spormann A.M."/>
            <person name="Op den Camp H."/>
            <person name="Overmann J."/>
            <person name="Amann R."/>
            <person name="Jetten M.S.M."/>
            <person name="Mascher T."/>
            <person name="Medema M.H."/>
            <person name="Devos D.P."/>
            <person name="Kaster A.-K."/>
            <person name="Ovreas L."/>
            <person name="Rohde M."/>
            <person name="Galperin M.Y."/>
            <person name="Jogler C."/>
        </authorList>
    </citation>
    <scope>NUCLEOTIDE SEQUENCE [LARGE SCALE GENOMIC DNA]</scope>
    <source>
        <strain evidence="1 2">HG66A1</strain>
    </source>
</reference>
<dbReference type="InterPro" id="IPR017850">
    <property type="entry name" value="Alkaline_phosphatase_core_sf"/>
</dbReference>
<dbReference type="InterPro" id="IPR010869">
    <property type="entry name" value="DUF1501"/>
</dbReference>
<dbReference type="RefSeq" id="WP_145186019.1">
    <property type="nucleotide sequence ID" value="NZ_CP036266.1"/>
</dbReference>
<evidence type="ECO:0000313" key="1">
    <source>
        <dbReference type="EMBL" id="QDT21538.1"/>
    </source>
</evidence>
<dbReference type="Proteomes" id="UP000320421">
    <property type="component" value="Chromosome"/>
</dbReference>
<dbReference type="Gene3D" id="3.40.720.10">
    <property type="entry name" value="Alkaline Phosphatase, subunit A"/>
    <property type="match status" value="1"/>
</dbReference>
<dbReference type="Pfam" id="PF07394">
    <property type="entry name" value="DUF1501"/>
    <property type="match status" value="1"/>
</dbReference>
<protein>
    <recommendedName>
        <fullName evidence="3">DUF1501 domain-containing protein</fullName>
    </recommendedName>
</protein>